<feature type="domain" description="CoA-binding" evidence="1">
    <location>
        <begin position="8"/>
        <end position="103"/>
    </location>
</feature>
<organism evidence="2 3">
    <name type="scientific">Pseudorhodoferax soli</name>
    <dbReference type="NCBI Taxonomy" id="545864"/>
    <lineage>
        <taxon>Bacteria</taxon>
        <taxon>Pseudomonadati</taxon>
        <taxon>Pseudomonadota</taxon>
        <taxon>Betaproteobacteria</taxon>
        <taxon>Burkholderiales</taxon>
        <taxon>Comamonadaceae</taxon>
    </lineage>
</organism>
<reference evidence="2 3" key="1">
    <citation type="submission" date="2018-07" db="EMBL/GenBank/DDBJ databases">
        <title>Genomic Encyclopedia of Type Strains, Phase IV (KMG-IV): sequencing the most valuable type-strain genomes for metagenomic binning, comparative biology and taxonomic classification.</title>
        <authorList>
            <person name="Goeker M."/>
        </authorList>
    </citation>
    <scope>NUCLEOTIDE SEQUENCE [LARGE SCALE GENOMIC DNA]</scope>
    <source>
        <strain evidence="2 3">DSM 21634</strain>
    </source>
</reference>
<dbReference type="SUPFAM" id="SSF52210">
    <property type="entry name" value="Succinyl-CoA synthetase domains"/>
    <property type="match status" value="2"/>
</dbReference>
<sequence length="476" mass="49212">MTGPLQALLAPAAVAVVGASDNIHKVGGRPLQYLAQQGFRGRVYPVNPRAATVQGLRAYPSLEALPEVPDAVVVCIASEGVEEQLVACGRLGVKAVVLFASGYAETGSAGRERQQHLQRICQRAGVRLLGPNSIGVASFDSGAVLSFASIYADCAPQDGPVAIVSQSGAFGVSLYALLRERGVGVRCVAATGNEADLDTADFIAALAQRPGVHLVLLYLENVRDPERMRAALVLARECGVQVVAVRAGASEHGRRSAGLHTGAQGAGMPALDALFDGAGCRSVADLDALLRCVPGYLQRAQAAMRVRLPAKPRLAVVSNSGAYCVLAADQASRVGLPLARLSDASCARMGALLPAFSLNRNPLDLTAALLGQPGLLGDVVACALADPAVDTVVLGLLAMGGPSYDIARFARDCRAAVEAEGKSLWLFSPHAHVRSGFAQQGFPVFRGEAEAVAEIAGFALHLAGRATPLPADAVRA</sequence>
<comment type="caution">
    <text evidence="2">The sequence shown here is derived from an EMBL/GenBank/DDBJ whole genome shotgun (WGS) entry which is preliminary data.</text>
</comment>
<dbReference type="EMBL" id="QPJK01000016">
    <property type="protein sequence ID" value="RCW64114.1"/>
    <property type="molecule type" value="Genomic_DNA"/>
</dbReference>
<evidence type="ECO:0000313" key="3">
    <source>
        <dbReference type="Proteomes" id="UP000252884"/>
    </source>
</evidence>
<dbReference type="RefSeq" id="WP_114472406.1">
    <property type="nucleotide sequence ID" value="NZ_QPJK01000016.1"/>
</dbReference>
<dbReference type="PANTHER" id="PTHR42793:SF4">
    <property type="entry name" value="BLL6376 PROTEIN"/>
    <property type="match status" value="1"/>
</dbReference>
<dbReference type="Gene3D" id="3.40.50.261">
    <property type="entry name" value="Succinyl-CoA synthetase domains"/>
    <property type="match status" value="2"/>
</dbReference>
<dbReference type="Pfam" id="PF13607">
    <property type="entry name" value="Succ_CoA_lig"/>
    <property type="match status" value="1"/>
</dbReference>
<dbReference type="Pfam" id="PF13380">
    <property type="entry name" value="CoA_binding_2"/>
    <property type="match status" value="1"/>
</dbReference>
<dbReference type="PANTHER" id="PTHR42793">
    <property type="entry name" value="COA BINDING DOMAIN CONTAINING PROTEIN"/>
    <property type="match status" value="1"/>
</dbReference>
<evidence type="ECO:0000313" key="2">
    <source>
        <dbReference type="EMBL" id="RCW64114.1"/>
    </source>
</evidence>
<dbReference type="InterPro" id="IPR003781">
    <property type="entry name" value="CoA-bd"/>
</dbReference>
<dbReference type="AlphaFoldDB" id="A0A368XDK3"/>
<dbReference type="InterPro" id="IPR032875">
    <property type="entry name" value="Succ_CoA_lig_flav_dom"/>
</dbReference>
<dbReference type="SUPFAM" id="SSF51735">
    <property type="entry name" value="NAD(P)-binding Rossmann-fold domains"/>
    <property type="match status" value="1"/>
</dbReference>
<name>A0A368XDK3_9BURK</name>
<dbReference type="SMART" id="SM00881">
    <property type="entry name" value="CoA_binding"/>
    <property type="match status" value="1"/>
</dbReference>
<dbReference type="Proteomes" id="UP000252884">
    <property type="component" value="Unassembled WGS sequence"/>
</dbReference>
<dbReference type="InterPro" id="IPR016102">
    <property type="entry name" value="Succinyl-CoA_synth-like"/>
</dbReference>
<protein>
    <submittedName>
        <fullName evidence="2">Acyl-CoA synthetase (NDP forming)</fullName>
    </submittedName>
</protein>
<proteinExistence type="predicted"/>
<dbReference type="Gene3D" id="3.40.50.720">
    <property type="entry name" value="NAD(P)-binding Rossmann-like Domain"/>
    <property type="match status" value="1"/>
</dbReference>
<gene>
    <name evidence="2" type="ORF">DES41_11621</name>
</gene>
<dbReference type="InterPro" id="IPR036291">
    <property type="entry name" value="NAD(P)-bd_dom_sf"/>
</dbReference>
<accession>A0A368XDK3</accession>
<dbReference type="OrthoDB" id="9807426at2"/>
<keyword evidence="3" id="KW-1185">Reference proteome</keyword>
<evidence type="ECO:0000259" key="1">
    <source>
        <dbReference type="SMART" id="SM00881"/>
    </source>
</evidence>